<reference evidence="19" key="2">
    <citation type="submission" date="2021-09" db="EMBL/GenBank/DDBJ databases">
        <authorList>
            <person name="Gilroy R."/>
        </authorList>
    </citation>
    <scope>NUCLEOTIDE SEQUENCE</scope>
    <source>
        <strain evidence="19">ChiGjej6B6-11269</strain>
    </source>
</reference>
<evidence type="ECO:0000313" key="19">
    <source>
        <dbReference type="EMBL" id="HJF66042.1"/>
    </source>
</evidence>
<dbReference type="EMBL" id="DYWI01000156">
    <property type="protein sequence ID" value="HJF66042.1"/>
    <property type="molecule type" value="Genomic_DNA"/>
</dbReference>
<dbReference type="PANTHER" id="PTHR43152">
    <property type="entry name" value="UVRABC SYSTEM PROTEIN A"/>
    <property type="match status" value="1"/>
</dbReference>
<keyword evidence="9" id="KW-0862">Zinc</keyword>
<name>A0A9D2UXV0_9ACTN</name>
<dbReference type="CDD" id="cd03270">
    <property type="entry name" value="ABC_UvrA_I"/>
    <property type="match status" value="1"/>
</dbReference>
<dbReference type="AlphaFoldDB" id="A0A9D2UXV0"/>
<comment type="similarity">
    <text evidence="14">Belongs to the ABC transporter superfamily. UvrA family.</text>
</comment>
<evidence type="ECO:0000256" key="5">
    <source>
        <dbReference type="ARBA" id="ARBA00022741"/>
    </source>
</evidence>
<dbReference type="PANTHER" id="PTHR43152:SF3">
    <property type="entry name" value="UVRABC SYSTEM PROTEIN A"/>
    <property type="match status" value="1"/>
</dbReference>
<dbReference type="Pfam" id="PF17760">
    <property type="entry name" value="UvrA_inter"/>
    <property type="match status" value="1"/>
</dbReference>
<dbReference type="Gene3D" id="1.20.1580.10">
    <property type="entry name" value="ABC transporter ATPase like domain"/>
    <property type="match status" value="2"/>
</dbReference>
<dbReference type="InterPro" id="IPR041552">
    <property type="entry name" value="UvrA_DNA-bd"/>
</dbReference>
<keyword evidence="4" id="KW-0677">Repeat</keyword>
<keyword evidence="2" id="KW-0963">Cytoplasm</keyword>
<dbReference type="GO" id="GO:0005737">
    <property type="term" value="C:cytoplasm"/>
    <property type="evidence" value="ECO:0007669"/>
    <property type="project" value="UniProtKB-SubCell"/>
</dbReference>
<evidence type="ECO:0000256" key="3">
    <source>
        <dbReference type="ARBA" id="ARBA00022723"/>
    </source>
</evidence>
<comment type="caution">
    <text evidence="19">The sequence shown here is derived from an EMBL/GenBank/DDBJ whole genome shotgun (WGS) entry which is preliminary data.</text>
</comment>
<dbReference type="Pfam" id="PF17755">
    <property type="entry name" value="UvrA_DNA-bind"/>
    <property type="match status" value="1"/>
</dbReference>
<keyword evidence="6" id="KW-0227">DNA damage</keyword>
<organism evidence="19 20">
    <name type="scientific">Slackia equolifaciens</name>
    <dbReference type="NCBI Taxonomy" id="498718"/>
    <lineage>
        <taxon>Bacteria</taxon>
        <taxon>Bacillati</taxon>
        <taxon>Actinomycetota</taxon>
        <taxon>Coriobacteriia</taxon>
        <taxon>Eggerthellales</taxon>
        <taxon>Eggerthellaceae</taxon>
        <taxon>Slackia</taxon>
    </lineage>
</organism>
<evidence type="ECO:0000256" key="4">
    <source>
        <dbReference type="ARBA" id="ARBA00022737"/>
    </source>
</evidence>
<dbReference type="GO" id="GO:0008270">
    <property type="term" value="F:zinc ion binding"/>
    <property type="evidence" value="ECO:0007669"/>
    <property type="project" value="UniProtKB-KW"/>
</dbReference>
<gene>
    <name evidence="19" type="ORF">K8U77_08030</name>
</gene>
<keyword evidence="13" id="KW-0234">DNA repair</keyword>
<dbReference type="GO" id="GO:0003677">
    <property type="term" value="F:DNA binding"/>
    <property type="evidence" value="ECO:0007669"/>
    <property type="project" value="UniProtKB-KW"/>
</dbReference>
<evidence type="ECO:0000256" key="14">
    <source>
        <dbReference type="ARBA" id="ARBA00038000"/>
    </source>
</evidence>
<evidence type="ECO:0000313" key="20">
    <source>
        <dbReference type="Proteomes" id="UP000786989"/>
    </source>
</evidence>
<evidence type="ECO:0000256" key="11">
    <source>
        <dbReference type="ARBA" id="ARBA00022881"/>
    </source>
</evidence>
<evidence type="ECO:0000256" key="9">
    <source>
        <dbReference type="ARBA" id="ARBA00022833"/>
    </source>
</evidence>
<comment type="subcellular location">
    <subcellularLocation>
        <location evidence="1">Cytoplasm</location>
    </subcellularLocation>
</comment>
<proteinExistence type="inferred from homology"/>
<feature type="domain" description="UvrA interaction" evidence="18">
    <location>
        <begin position="133"/>
        <end position="240"/>
    </location>
</feature>
<protein>
    <recommendedName>
        <fullName evidence="15">UvrABC system protein A</fullName>
    </recommendedName>
    <alternativeName>
        <fullName evidence="16">Excinuclease ABC subunit A</fullName>
    </alternativeName>
</protein>
<dbReference type="Gene3D" id="3.30.190.20">
    <property type="match status" value="1"/>
</dbReference>
<dbReference type="InterPro" id="IPR041102">
    <property type="entry name" value="UvrA_inter"/>
</dbReference>
<keyword evidence="3" id="KW-0479">Metal-binding</keyword>
<dbReference type="Proteomes" id="UP000786989">
    <property type="component" value="Unassembled WGS sequence"/>
</dbReference>
<sequence>MANDSIVIKGAREHNLKDIDLTIPRDKLVVITGLSGSGKSSLAFDTIYAEGQRRYVESLSAYARQFLGQMNKPDLDSIDGLSPAVAIDQKTTSKNPRSTVGTTTEIYDYLRLLFARIGVPHCPECGREIKKRTTDQVTDEILGLGEGKRALILAPVVMGRKGEHAKLLADLQKEGFSRVRIDGEVVRLDGEPRKLDKKFKHSIDVVVDRVVLKSSATSRIAEAVEMATKLAEGRVIVHVVDDEDKGSDPQKSTPGFTGVSTADHLYSLALACPEHGHSMDELQPRDFSFNAPYGACPDCAGLGSREEVDPSLLVPDPSLSLNEGCIAPFSTGNYYPQVLRAVCRHLGADPATPWEDLPSKVRKALLFGLPGEKVRVDYVTVDGRETYWFIDWEGACEAVMGRYKDAQSDTQREKYEKYFATIPCATCGGRRLKPEILAVTVAGKNIHEVCEMSAAESLEFFE</sequence>
<dbReference type="GO" id="GO:0006281">
    <property type="term" value="P:DNA repair"/>
    <property type="evidence" value="ECO:0007669"/>
    <property type="project" value="UniProtKB-KW"/>
</dbReference>
<feature type="non-terminal residue" evidence="19">
    <location>
        <position position="462"/>
    </location>
</feature>
<evidence type="ECO:0000256" key="16">
    <source>
        <dbReference type="ARBA" id="ARBA00042156"/>
    </source>
</evidence>
<keyword evidence="10" id="KW-0067">ATP-binding</keyword>
<dbReference type="InterPro" id="IPR027417">
    <property type="entry name" value="P-loop_NTPase"/>
</dbReference>
<feature type="domain" description="UvrA DNA-binding" evidence="17">
    <location>
        <begin position="309"/>
        <end position="417"/>
    </location>
</feature>
<evidence type="ECO:0000259" key="17">
    <source>
        <dbReference type="Pfam" id="PF17755"/>
    </source>
</evidence>
<keyword evidence="12" id="KW-0238">DNA-binding</keyword>
<evidence type="ECO:0000256" key="13">
    <source>
        <dbReference type="ARBA" id="ARBA00023204"/>
    </source>
</evidence>
<evidence type="ECO:0000256" key="1">
    <source>
        <dbReference type="ARBA" id="ARBA00004496"/>
    </source>
</evidence>
<evidence type="ECO:0000256" key="10">
    <source>
        <dbReference type="ARBA" id="ARBA00022840"/>
    </source>
</evidence>
<dbReference type="Gene3D" id="3.40.50.300">
    <property type="entry name" value="P-loop containing nucleotide triphosphate hydrolases"/>
    <property type="match status" value="1"/>
</dbReference>
<dbReference type="Gene3D" id="1.10.8.280">
    <property type="entry name" value="ABC transporter ATPase domain-like"/>
    <property type="match status" value="1"/>
</dbReference>
<evidence type="ECO:0000256" key="15">
    <source>
        <dbReference type="ARBA" id="ARBA00039316"/>
    </source>
</evidence>
<accession>A0A9D2UXV0</accession>
<evidence type="ECO:0000256" key="2">
    <source>
        <dbReference type="ARBA" id="ARBA00022490"/>
    </source>
</evidence>
<dbReference type="GO" id="GO:0004518">
    <property type="term" value="F:nuclease activity"/>
    <property type="evidence" value="ECO:0007669"/>
    <property type="project" value="UniProtKB-KW"/>
</dbReference>
<evidence type="ECO:0000259" key="18">
    <source>
        <dbReference type="Pfam" id="PF17760"/>
    </source>
</evidence>
<evidence type="ECO:0000256" key="7">
    <source>
        <dbReference type="ARBA" id="ARBA00022769"/>
    </source>
</evidence>
<evidence type="ECO:0000256" key="6">
    <source>
        <dbReference type="ARBA" id="ARBA00022763"/>
    </source>
</evidence>
<dbReference type="GO" id="GO:0005524">
    <property type="term" value="F:ATP binding"/>
    <property type="evidence" value="ECO:0007669"/>
    <property type="project" value="UniProtKB-KW"/>
</dbReference>
<reference evidence="19" key="1">
    <citation type="journal article" date="2021" name="PeerJ">
        <title>Extensive microbial diversity within the chicken gut microbiome revealed by metagenomics and culture.</title>
        <authorList>
            <person name="Gilroy R."/>
            <person name="Ravi A."/>
            <person name="Getino M."/>
            <person name="Pursley I."/>
            <person name="Horton D.L."/>
            <person name="Alikhan N.F."/>
            <person name="Baker D."/>
            <person name="Gharbi K."/>
            <person name="Hall N."/>
            <person name="Watson M."/>
            <person name="Adriaenssens E.M."/>
            <person name="Foster-Nyarko E."/>
            <person name="Jarju S."/>
            <person name="Secka A."/>
            <person name="Antonio M."/>
            <person name="Oren A."/>
            <person name="Chaudhuri R.R."/>
            <person name="La Ragione R."/>
            <person name="Hildebrand F."/>
            <person name="Pallen M.J."/>
        </authorList>
    </citation>
    <scope>NUCLEOTIDE SEQUENCE</scope>
    <source>
        <strain evidence="19">ChiGjej6B6-11269</strain>
    </source>
</reference>
<dbReference type="SUPFAM" id="SSF52540">
    <property type="entry name" value="P-loop containing nucleoside triphosphate hydrolases"/>
    <property type="match status" value="1"/>
</dbReference>
<evidence type="ECO:0000256" key="8">
    <source>
        <dbReference type="ARBA" id="ARBA00022771"/>
    </source>
</evidence>
<keyword evidence="8" id="KW-0863">Zinc-finger</keyword>
<keyword evidence="7" id="KW-0228">DNA excision</keyword>
<keyword evidence="11" id="KW-0267">Excision nuclease</keyword>
<evidence type="ECO:0000256" key="12">
    <source>
        <dbReference type="ARBA" id="ARBA00023125"/>
    </source>
</evidence>
<keyword evidence="5" id="KW-0547">Nucleotide-binding</keyword>